<dbReference type="GO" id="GO:0003872">
    <property type="term" value="F:6-phosphofructokinase activity"/>
    <property type="evidence" value="ECO:0007669"/>
    <property type="project" value="UniProtKB-EC"/>
</dbReference>
<dbReference type="GO" id="GO:0070095">
    <property type="term" value="F:fructose-6-phosphate binding"/>
    <property type="evidence" value="ECO:0007669"/>
    <property type="project" value="TreeGrafter"/>
</dbReference>
<evidence type="ECO:0000256" key="4">
    <source>
        <dbReference type="ARBA" id="ARBA00022490"/>
    </source>
</evidence>
<dbReference type="GO" id="GO:0006002">
    <property type="term" value="P:fructose 6-phosphate metabolic process"/>
    <property type="evidence" value="ECO:0007669"/>
    <property type="project" value="InterPro"/>
</dbReference>
<dbReference type="Pfam" id="PF10776">
    <property type="entry name" value="DUF2600"/>
    <property type="match status" value="1"/>
</dbReference>
<evidence type="ECO:0000256" key="1">
    <source>
        <dbReference type="ARBA" id="ARBA00001946"/>
    </source>
</evidence>
<evidence type="ECO:0000256" key="9">
    <source>
        <dbReference type="ARBA" id="ARBA00023152"/>
    </source>
</evidence>
<dbReference type="Gene3D" id="3.40.50.460">
    <property type="entry name" value="Phosphofructokinase domain"/>
    <property type="match status" value="1"/>
</dbReference>
<comment type="cofactor">
    <cofactor evidence="1">
        <name>Mg(2+)</name>
        <dbReference type="ChEBI" id="CHEBI:18420"/>
    </cofactor>
</comment>
<organism evidence="11 12">
    <name type="scientific">Phytophthora kernoviae 00238/432</name>
    <dbReference type="NCBI Taxonomy" id="1284355"/>
    <lineage>
        <taxon>Eukaryota</taxon>
        <taxon>Sar</taxon>
        <taxon>Stramenopiles</taxon>
        <taxon>Oomycota</taxon>
        <taxon>Peronosporomycetes</taxon>
        <taxon>Peronosporales</taxon>
        <taxon>Peronosporaceae</taxon>
        <taxon>Phytophthora</taxon>
    </lineage>
</organism>
<protein>
    <recommendedName>
        <fullName evidence="3">6-phosphofructokinase</fullName>
        <ecNumber evidence="3">2.7.1.11</ecNumber>
    </recommendedName>
</protein>
<dbReference type="GO" id="GO:0042802">
    <property type="term" value="F:identical protein binding"/>
    <property type="evidence" value="ECO:0007669"/>
    <property type="project" value="TreeGrafter"/>
</dbReference>
<keyword evidence="5" id="KW-0808">Transferase</keyword>
<dbReference type="PRINTS" id="PR00476">
    <property type="entry name" value="PHFRCTKINASE"/>
</dbReference>
<dbReference type="GO" id="GO:0046872">
    <property type="term" value="F:metal ion binding"/>
    <property type="evidence" value="ECO:0007669"/>
    <property type="project" value="UniProtKB-KW"/>
</dbReference>
<evidence type="ECO:0000256" key="6">
    <source>
        <dbReference type="ARBA" id="ARBA00022723"/>
    </source>
</evidence>
<comment type="catalytic activity">
    <reaction evidence="10">
        <text>beta-D-fructose 6-phosphate + ATP = beta-D-fructose 1,6-bisphosphate + ADP + H(+)</text>
        <dbReference type="Rhea" id="RHEA:16109"/>
        <dbReference type="ChEBI" id="CHEBI:15378"/>
        <dbReference type="ChEBI" id="CHEBI:30616"/>
        <dbReference type="ChEBI" id="CHEBI:32966"/>
        <dbReference type="ChEBI" id="CHEBI:57634"/>
        <dbReference type="ChEBI" id="CHEBI:456216"/>
        <dbReference type="EC" id="2.7.1.11"/>
    </reaction>
</comment>
<proteinExistence type="predicted"/>
<gene>
    <name evidence="11" type="ORF">G195_000971</name>
</gene>
<reference evidence="11" key="2">
    <citation type="submission" date="2020-02" db="EMBL/GenBank/DDBJ databases">
        <authorList>
            <person name="Studholme D.J."/>
        </authorList>
    </citation>
    <scope>NUCLEOTIDE SEQUENCE</scope>
    <source>
        <strain evidence="11">00238/432</strain>
    </source>
</reference>
<dbReference type="InterPro" id="IPR035966">
    <property type="entry name" value="PKF_sf"/>
</dbReference>
<evidence type="ECO:0000256" key="5">
    <source>
        <dbReference type="ARBA" id="ARBA00022679"/>
    </source>
</evidence>
<name>A0A8J4SCS1_9STRA</name>
<dbReference type="FunFam" id="3.40.50.460:FF:000002">
    <property type="entry name" value="ATP-dependent 6-phosphofructokinase"/>
    <property type="match status" value="1"/>
</dbReference>
<dbReference type="GO" id="GO:0048029">
    <property type="term" value="F:monosaccharide binding"/>
    <property type="evidence" value="ECO:0007669"/>
    <property type="project" value="TreeGrafter"/>
</dbReference>
<dbReference type="Proteomes" id="UP000702964">
    <property type="component" value="Unassembled WGS sequence"/>
</dbReference>
<dbReference type="PANTHER" id="PTHR13697">
    <property type="entry name" value="PHOSPHOFRUCTOKINASE"/>
    <property type="match status" value="1"/>
</dbReference>
<dbReference type="GO" id="GO:0030388">
    <property type="term" value="P:fructose 1,6-bisphosphate metabolic process"/>
    <property type="evidence" value="ECO:0007669"/>
    <property type="project" value="TreeGrafter"/>
</dbReference>
<dbReference type="GO" id="GO:0016208">
    <property type="term" value="F:AMP binding"/>
    <property type="evidence" value="ECO:0007669"/>
    <property type="project" value="TreeGrafter"/>
</dbReference>
<keyword evidence="8" id="KW-0460">Magnesium</keyword>
<dbReference type="InterPro" id="IPR019712">
    <property type="entry name" value="YtpB-like"/>
</dbReference>
<evidence type="ECO:0000256" key="10">
    <source>
        <dbReference type="ARBA" id="ARBA00048070"/>
    </source>
</evidence>
<keyword evidence="7" id="KW-0418">Kinase</keyword>
<keyword evidence="9" id="KW-0324">Glycolysis</keyword>
<dbReference type="GO" id="GO:0005945">
    <property type="term" value="C:6-phosphofructokinase complex"/>
    <property type="evidence" value="ECO:0007669"/>
    <property type="project" value="TreeGrafter"/>
</dbReference>
<evidence type="ECO:0000313" key="12">
    <source>
        <dbReference type="Proteomes" id="UP000702964"/>
    </source>
</evidence>
<dbReference type="InterPro" id="IPR015912">
    <property type="entry name" value="Phosphofructokinase_CS"/>
</dbReference>
<dbReference type="PROSITE" id="PS00433">
    <property type="entry name" value="PHOSPHOFRUCTOKINASE"/>
    <property type="match status" value="1"/>
</dbReference>
<dbReference type="SUPFAM" id="SSF53784">
    <property type="entry name" value="Phosphofructokinase"/>
    <property type="match status" value="1"/>
</dbReference>
<accession>A0A8J4SCS1</accession>
<dbReference type="GO" id="GO:0061621">
    <property type="term" value="P:canonical glycolysis"/>
    <property type="evidence" value="ECO:0007669"/>
    <property type="project" value="TreeGrafter"/>
</dbReference>
<dbReference type="GO" id="GO:0005524">
    <property type="term" value="F:ATP binding"/>
    <property type="evidence" value="ECO:0007669"/>
    <property type="project" value="UniProtKB-KW"/>
</dbReference>
<evidence type="ECO:0000256" key="2">
    <source>
        <dbReference type="ARBA" id="ARBA00004496"/>
    </source>
</evidence>
<evidence type="ECO:0000313" key="11">
    <source>
        <dbReference type="EMBL" id="KAF4325367.1"/>
    </source>
</evidence>
<sequence length="487" mass="54074">MLDAVDPEATPVNYYALREEQDDGGYLRNLVTSCQELTRQLPGYASAKPQIQDLAGLYTDLQVYKHIKPELRETALLEWWSEHRHRTPQFRWNEFAAATGSTLGVFMLFLAASDDQLTEEQAASIHTAYFPHVCALHIMLDYLIDQDEDRIGGDLNFCNYYENVETMLDRIAFIVEMARSDVEKIPGSSFHRMIIEGLLAIYLSDPKVSEQQEVRVVSKRLMKNRDIIQRGGTVLQSARCKEFYTAEGQQKGADILRARGIDGLVVIGGDGSYNGANKLSKLGINTMGLPGTIDNDVSFTDYTIGFDTAVSIVVDAVNKLRDTMSSHERSSIVEVMGRHCGDIALHAGLASGAETILVPEVPFDMDEVADRMKANFAHGKRHSIIIVAEGVGKGEDVAKELMERCPTYEPRVTVLGHIQRGGTPTPFDRNLASRLGDFAVRSLIAGETDKGCGIIKGELTLTDIDKVVNTKKDFDMETYELAQRLSQ</sequence>
<comment type="caution">
    <text evidence="11">The sequence shown here is derived from an EMBL/GenBank/DDBJ whole genome shotgun (WGS) entry which is preliminary data.</text>
</comment>
<evidence type="ECO:0000256" key="3">
    <source>
        <dbReference type="ARBA" id="ARBA00012055"/>
    </source>
</evidence>
<dbReference type="AlphaFoldDB" id="A0A8J4SCS1"/>
<comment type="subcellular location">
    <subcellularLocation>
        <location evidence="2">Cytoplasm</location>
    </subcellularLocation>
</comment>
<dbReference type="EC" id="2.7.1.11" evidence="3"/>
<reference evidence="11" key="1">
    <citation type="journal article" date="2015" name="Genom Data">
        <title>Draft genome sequences of Phytophthora kernoviae and Phytophthora ramorum lineage EU2 from Scotland.</title>
        <authorList>
            <person name="Sambles C."/>
            <person name="Schlenzig A."/>
            <person name="O'Neill P."/>
            <person name="Grant M."/>
            <person name="Studholme D.J."/>
        </authorList>
    </citation>
    <scope>NUCLEOTIDE SEQUENCE</scope>
    <source>
        <strain evidence="11">00238/432</strain>
    </source>
</reference>
<dbReference type="InterPro" id="IPR022953">
    <property type="entry name" value="ATP_PFK"/>
</dbReference>
<keyword evidence="6" id="KW-0479">Metal-binding</keyword>
<dbReference type="PANTHER" id="PTHR13697:SF4">
    <property type="entry name" value="ATP-DEPENDENT 6-PHOSPHOFRUCTOKINASE"/>
    <property type="match status" value="1"/>
</dbReference>
<keyword evidence="4" id="KW-0963">Cytoplasm</keyword>
<dbReference type="Gene3D" id="3.40.50.450">
    <property type="match status" value="1"/>
</dbReference>
<dbReference type="NCBIfam" id="NF002872">
    <property type="entry name" value="PRK03202.1"/>
    <property type="match status" value="1"/>
</dbReference>
<dbReference type="EMBL" id="AOFI03000005">
    <property type="protein sequence ID" value="KAF4325367.1"/>
    <property type="molecule type" value="Genomic_DNA"/>
</dbReference>
<dbReference type="UniPathway" id="UPA00109">
    <property type="reaction ID" value="UER00182"/>
</dbReference>
<evidence type="ECO:0000256" key="8">
    <source>
        <dbReference type="ARBA" id="ARBA00022842"/>
    </source>
</evidence>
<evidence type="ECO:0000256" key="7">
    <source>
        <dbReference type="ARBA" id="ARBA00022777"/>
    </source>
</evidence>